<feature type="domain" description="CdaR GGDEF-like" evidence="4">
    <location>
        <begin position="190"/>
        <end position="285"/>
    </location>
</feature>
<reference evidence="6" key="1">
    <citation type="journal article" date="2014" name="Int. J. Syst. Evol. Microbiol.">
        <title>Complete genome sequence of Corynebacterium casei LMG S-19264T (=DSM 44701T), isolated from a smear-ripened cheese.</title>
        <authorList>
            <consortium name="US DOE Joint Genome Institute (JGI-PGF)"/>
            <person name="Walter F."/>
            <person name="Albersmeier A."/>
            <person name="Kalinowski J."/>
            <person name="Ruckert C."/>
        </authorList>
    </citation>
    <scope>NUCLEOTIDE SEQUENCE</scope>
    <source>
        <strain evidence="6">JCM 3276</strain>
    </source>
</reference>
<feature type="domain" description="PucR-like N-terminal" evidence="5">
    <location>
        <begin position="16"/>
        <end position="181"/>
    </location>
</feature>
<reference evidence="6" key="2">
    <citation type="submission" date="2020-09" db="EMBL/GenBank/DDBJ databases">
        <authorList>
            <person name="Sun Q."/>
            <person name="Ohkuma M."/>
        </authorList>
    </citation>
    <scope>NUCLEOTIDE SEQUENCE</scope>
    <source>
        <strain evidence="6">JCM 3276</strain>
    </source>
</reference>
<feature type="compositionally biased region" description="Pro residues" evidence="2">
    <location>
        <begin position="401"/>
        <end position="420"/>
    </location>
</feature>
<dbReference type="InterPro" id="IPR058663">
    <property type="entry name" value="PucR-like_N"/>
</dbReference>
<evidence type="ECO:0000256" key="2">
    <source>
        <dbReference type="SAM" id="MobiDB-lite"/>
    </source>
</evidence>
<dbReference type="Pfam" id="PF17853">
    <property type="entry name" value="GGDEF_2"/>
    <property type="match status" value="1"/>
</dbReference>
<dbReference type="InterPro" id="IPR042070">
    <property type="entry name" value="PucR_C-HTH_sf"/>
</dbReference>
<sequence>MTAAASERGLSAPPIWAELVPEGVAKVRPLAGKMIADVVAAVRDAVPDYRRPLTGKFREVLVGGVEMAIMQCFRFIEDPQASRAEWLEVFRHAGRVEFLEGRTMDSLQTAVRVGARTVWRHLGRAGQELGMSADALLTLAEAIFAYVDDICVVAVAGYTEAQAQASGSYERKRRQLLKLVLSDQPGQAQPLADLAAAVDWPLPGSVAVVVLEYRPDHLRMPPPSLGRDVLVDLESTDPCLILPDPDPAAVDALRPALAGRRAAIGPAVPLADAHRSRAVARRALALRHRRILPETDLIHCDRHLGTLLMFADEPLVAHMAERVRAVLHPLTTKQRDRAATTLHAWLRARGDVNTAATLLAVHPQTVRYRLTHLESLLGDHLANPEDRFLMEVAAHAWLPPAHQPKPADPGPGPADPAPGA</sequence>
<dbReference type="Pfam" id="PF13556">
    <property type="entry name" value="HTH_30"/>
    <property type="match status" value="1"/>
</dbReference>
<evidence type="ECO:0000259" key="3">
    <source>
        <dbReference type="Pfam" id="PF13556"/>
    </source>
</evidence>
<accession>A0A918LKG8</accession>
<evidence type="ECO:0000256" key="1">
    <source>
        <dbReference type="ARBA" id="ARBA00006754"/>
    </source>
</evidence>
<dbReference type="AlphaFoldDB" id="A0A918LKG8"/>
<dbReference type="PANTHER" id="PTHR33744:SF1">
    <property type="entry name" value="DNA-BINDING TRANSCRIPTIONAL ACTIVATOR ADER"/>
    <property type="match status" value="1"/>
</dbReference>
<dbReference type="InterPro" id="IPR051448">
    <property type="entry name" value="CdaR-like_regulators"/>
</dbReference>
<feature type="region of interest" description="Disordered" evidence="2">
    <location>
        <begin position="399"/>
        <end position="420"/>
    </location>
</feature>
<dbReference type="InterPro" id="IPR025736">
    <property type="entry name" value="PucR_C-HTH_dom"/>
</dbReference>
<evidence type="ECO:0000259" key="4">
    <source>
        <dbReference type="Pfam" id="PF17853"/>
    </source>
</evidence>
<dbReference type="Gene3D" id="1.10.10.2840">
    <property type="entry name" value="PucR C-terminal helix-turn-helix domain"/>
    <property type="match status" value="1"/>
</dbReference>
<organism evidence="6 7">
    <name type="scientific">Actinokineospora fastidiosa</name>
    <dbReference type="NCBI Taxonomy" id="1816"/>
    <lineage>
        <taxon>Bacteria</taxon>
        <taxon>Bacillati</taxon>
        <taxon>Actinomycetota</taxon>
        <taxon>Actinomycetes</taxon>
        <taxon>Pseudonocardiales</taxon>
        <taxon>Pseudonocardiaceae</taxon>
        <taxon>Actinokineospora</taxon>
    </lineage>
</organism>
<evidence type="ECO:0000313" key="6">
    <source>
        <dbReference type="EMBL" id="GGS60949.1"/>
    </source>
</evidence>
<evidence type="ECO:0000259" key="5">
    <source>
        <dbReference type="Pfam" id="PF25906"/>
    </source>
</evidence>
<dbReference type="PANTHER" id="PTHR33744">
    <property type="entry name" value="CARBOHYDRATE DIACID REGULATOR"/>
    <property type="match status" value="1"/>
</dbReference>
<name>A0A918LKG8_9PSEU</name>
<dbReference type="EMBL" id="BMRB01000014">
    <property type="protein sequence ID" value="GGS60949.1"/>
    <property type="molecule type" value="Genomic_DNA"/>
</dbReference>
<dbReference type="Proteomes" id="UP000660680">
    <property type="component" value="Unassembled WGS sequence"/>
</dbReference>
<dbReference type="InterPro" id="IPR041522">
    <property type="entry name" value="CdaR_GGDEF"/>
</dbReference>
<gene>
    <name evidence="6" type="ORF">GCM10010171_64770</name>
</gene>
<evidence type="ECO:0008006" key="8">
    <source>
        <dbReference type="Google" id="ProtNLM"/>
    </source>
</evidence>
<proteinExistence type="inferred from homology"/>
<dbReference type="RefSeq" id="WP_189214445.1">
    <property type="nucleotide sequence ID" value="NZ_BMRB01000014.1"/>
</dbReference>
<keyword evidence="7" id="KW-1185">Reference proteome</keyword>
<dbReference type="Pfam" id="PF25906">
    <property type="entry name" value="PucR-like_N"/>
    <property type="match status" value="1"/>
</dbReference>
<protein>
    <recommendedName>
        <fullName evidence="8">PucR family transcriptional regulator</fullName>
    </recommendedName>
</protein>
<evidence type="ECO:0000313" key="7">
    <source>
        <dbReference type="Proteomes" id="UP000660680"/>
    </source>
</evidence>
<comment type="caution">
    <text evidence="6">The sequence shown here is derived from an EMBL/GenBank/DDBJ whole genome shotgun (WGS) entry which is preliminary data.</text>
</comment>
<feature type="domain" description="PucR C-terminal helix-turn-helix" evidence="3">
    <location>
        <begin position="340"/>
        <end position="395"/>
    </location>
</feature>
<comment type="similarity">
    <text evidence="1">Belongs to the CdaR family.</text>
</comment>